<dbReference type="InterPro" id="IPR050080">
    <property type="entry name" value="RNase_PH"/>
</dbReference>
<dbReference type="Gene3D" id="3.30.230.70">
    <property type="entry name" value="GHMP Kinase, N-terminal domain"/>
    <property type="match status" value="1"/>
</dbReference>
<sequence>MRRDGRSPYEIRPVKIVLDFLKNPLSSVLIELGDTIVLCTVSLEEKVPPFLKGSGTGWISAEYAFLPGATVERTPRETMGRKGRSQEIQRLIGRVLRAVTDLSKLGERTLWVDCDVLNADGGTRTASVTGAFVALKKAVKKLLEKDILKEDPILEYVAGISVGKIGEEFYLDLNYEEDLLADVDANFFLTETGKIVEIQAGAEKGLFTWEELNKMKELAESGISQLIKKQREVLGEQ</sequence>
<dbReference type="GO" id="GO:0016075">
    <property type="term" value="P:rRNA catabolic process"/>
    <property type="evidence" value="ECO:0007669"/>
    <property type="project" value="UniProtKB-UniRule"/>
</dbReference>
<dbReference type="EC" id="2.7.7.56" evidence="6"/>
<dbReference type="Pfam" id="PF03725">
    <property type="entry name" value="RNase_PH_C"/>
    <property type="match status" value="1"/>
</dbReference>
<comment type="caution">
    <text evidence="9">The sequence shown here is derived from an EMBL/GenBank/DDBJ whole genome shotgun (WGS) entry which is preliminary data.</text>
</comment>
<evidence type="ECO:0000313" key="9">
    <source>
        <dbReference type="EMBL" id="HGV54815.1"/>
    </source>
</evidence>
<evidence type="ECO:0000259" key="7">
    <source>
        <dbReference type="Pfam" id="PF01138"/>
    </source>
</evidence>
<dbReference type="InterPro" id="IPR020568">
    <property type="entry name" value="Ribosomal_Su5_D2-typ_SF"/>
</dbReference>
<dbReference type="GO" id="GO:0008033">
    <property type="term" value="P:tRNA processing"/>
    <property type="evidence" value="ECO:0007669"/>
    <property type="project" value="UniProtKB-UniRule"/>
</dbReference>
<comment type="function">
    <text evidence="6">Phosphorolytic 3'-5' exoribonuclease that plays an important role in tRNA 3'-end maturation. Removes nucleotide residues following the 3'-CCA terminus of tRNAs; can also add nucleotides to the ends of RNA molecules by using nucleoside diphosphates as substrates, but this may not be physiologically important. Probably plays a role in initiation of 16S rRNA degradation (leading to ribosome degradation) during starvation.</text>
</comment>
<evidence type="ECO:0000256" key="5">
    <source>
        <dbReference type="ARBA" id="ARBA00022884"/>
    </source>
</evidence>
<keyword evidence="3 6" id="KW-0820">tRNA-binding</keyword>
<evidence type="ECO:0000256" key="4">
    <source>
        <dbReference type="ARBA" id="ARBA00022694"/>
    </source>
</evidence>
<organism evidence="9">
    <name type="scientific">Caldimicrobium thiodismutans</name>
    <dbReference type="NCBI Taxonomy" id="1653476"/>
    <lineage>
        <taxon>Bacteria</taxon>
        <taxon>Pseudomonadati</taxon>
        <taxon>Thermodesulfobacteriota</taxon>
        <taxon>Thermodesulfobacteria</taxon>
        <taxon>Thermodesulfobacteriales</taxon>
        <taxon>Thermodesulfobacteriaceae</taxon>
        <taxon>Caldimicrobium</taxon>
    </lineage>
</organism>
<dbReference type="PANTHER" id="PTHR11953">
    <property type="entry name" value="EXOSOME COMPLEX COMPONENT"/>
    <property type="match status" value="1"/>
</dbReference>
<dbReference type="GO" id="GO:0000175">
    <property type="term" value="F:3'-5'-RNA exonuclease activity"/>
    <property type="evidence" value="ECO:0007669"/>
    <property type="project" value="UniProtKB-UniRule"/>
</dbReference>
<proteinExistence type="inferred from homology"/>
<protein>
    <recommendedName>
        <fullName evidence="6">Ribonuclease PH</fullName>
        <shortName evidence="6">RNase PH</shortName>
        <ecNumber evidence="6">2.7.7.56</ecNumber>
    </recommendedName>
    <alternativeName>
        <fullName evidence="6">tRNA nucleotidyltransferase</fullName>
    </alternativeName>
</protein>
<dbReference type="FunFam" id="3.30.230.70:FF:000003">
    <property type="entry name" value="Ribonuclease PH"/>
    <property type="match status" value="1"/>
</dbReference>
<dbReference type="Pfam" id="PF01138">
    <property type="entry name" value="RNase_PH"/>
    <property type="match status" value="1"/>
</dbReference>
<dbReference type="SUPFAM" id="SSF55666">
    <property type="entry name" value="Ribonuclease PH domain 2-like"/>
    <property type="match status" value="1"/>
</dbReference>
<feature type="binding site" evidence="6">
    <location>
        <position position="84"/>
    </location>
    <ligand>
        <name>phosphate</name>
        <dbReference type="ChEBI" id="CHEBI:43474"/>
        <note>substrate</note>
    </ligand>
</feature>
<dbReference type="InterPro" id="IPR036345">
    <property type="entry name" value="ExoRNase_PH_dom2_sf"/>
</dbReference>
<dbReference type="AlphaFoldDB" id="A0A832GPH2"/>
<keyword evidence="6" id="KW-0808">Transferase</keyword>
<evidence type="ECO:0000256" key="6">
    <source>
        <dbReference type="HAMAP-Rule" id="MF_00564"/>
    </source>
</evidence>
<keyword evidence="6" id="KW-0548">Nucleotidyltransferase</keyword>
<dbReference type="GO" id="GO:0009022">
    <property type="term" value="F:tRNA nucleotidyltransferase activity"/>
    <property type="evidence" value="ECO:0007669"/>
    <property type="project" value="UniProtKB-UniRule"/>
</dbReference>
<gene>
    <name evidence="6 9" type="primary">rph</name>
    <name evidence="9" type="ORF">ENT73_01825</name>
</gene>
<feature type="domain" description="Exoribonuclease phosphorolytic" evidence="8">
    <location>
        <begin position="156"/>
        <end position="221"/>
    </location>
</feature>
<dbReference type="PANTHER" id="PTHR11953:SF0">
    <property type="entry name" value="EXOSOME COMPLEX COMPONENT RRP41"/>
    <property type="match status" value="1"/>
</dbReference>
<comment type="subunit">
    <text evidence="6">Homohexameric ring arranged as a trimer of dimers.</text>
</comment>
<evidence type="ECO:0000256" key="3">
    <source>
        <dbReference type="ARBA" id="ARBA00022555"/>
    </source>
</evidence>
<reference evidence="9" key="1">
    <citation type="journal article" date="2020" name="mSystems">
        <title>Genome- and Community-Level Interaction Insights into Carbon Utilization and Element Cycling Functions of Hydrothermarchaeota in Hydrothermal Sediment.</title>
        <authorList>
            <person name="Zhou Z."/>
            <person name="Liu Y."/>
            <person name="Xu W."/>
            <person name="Pan J."/>
            <person name="Luo Z.H."/>
            <person name="Li M."/>
        </authorList>
    </citation>
    <scope>NUCLEOTIDE SEQUENCE [LARGE SCALE GENOMIC DNA]</scope>
    <source>
        <strain evidence="9">SpSt-605</strain>
    </source>
</reference>
<accession>A0A832GPH2</accession>
<dbReference type="InterPro" id="IPR018336">
    <property type="entry name" value="RNase_PH_CS"/>
</dbReference>
<dbReference type="InterPro" id="IPR015847">
    <property type="entry name" value="ExoRNase_PH_dom2"/>
</dbReference>
<keyword evidence="5" id="KW-0694">RNA-binding</keyword>
<comment type="similarity">
    <text evidence="1 6">Belongs to the RNase PH family.</text>
</comment>
<dbReference type="GO" id="GO:0000049">
    <property type="term" value="F:tRNA binding"/>
    <property type="evidence" value="ECO:0007669"/>
    <property type="project" value="UniProtKB-UniRule"/>
</dbReference>
<keyword evidence="4 6" id="KW-0819">tRNA processing</keyword>
<dbReference type="NCBIfam" id="TIGR01966">
    <property type="entry name" value="RNasePH"/>
    <property type="match status" value="1"/>
</dbReference>
<feature type="domain" description="Exoribonuclease phosphorolytic" evidence="7">
    <location>
        <begin position="10"/>
        <end position="138"/>
    </location>
</feature>
<dbReference type="HAMAP" id="MF_00564">
    <property type="entry name" value="RNase_PH"/>
    <property type="match status" value="1"/>
</dbReference>
<dbReference type="InterPro" id="IPR027408">
    <property type="entry name" value="PNPase/RNase_PH_dom_sf"/>
</dbReference>
<evidence type="ECO:0000259" key="8">
    <source>
        <dbReference type="Pfam" id="PF03725"/>
    </source>
</evidence>
<dbReference type="InterPro" id="IPR002381">
    <property type="entry name" value="RNase_PH_bac-type"/>
</dbReference>
<dbReference type="GO" id="GO:0031125">
    <property type="term" value="P:rRNA 3'-end processing"/>
    <property type="evidence" value="ECO:0007669"/>
    <property type="project" value="UniProtKB-ARBA"/>
</dbReference>
<dbReference type="InterPro" id="IPR001247">
    <property type="entry name" value="ExoRNase_PH_dom1"/>
</dbReference>
<feature type="binding site" evidence="6">
    <location>
        <begin position="122"/>
        <end position="124"/>
    </location>
    <ligand>
        <name>phosphate</name>
        <dbReference type="ChEBI" id="CHEBI:43474"/>
        <note>substrate</note>
    </ligand>
</feature>
<name>A0A832GPH2_9BACT</name>
<dbReference type="PROSITE" id="PS01277">
    <property type="entry name" value="RIBONUCLEASE_PH"/>
    <property type="match status" value="1"/>
</dbReference>
<evidence type="ECO:0000256" key="1">
    <source>
        <dbReference type="ARBA" id="ARBA00006678"/>
    </source>
</evidence>
<dbReference type="SUPFAM" id="SSF54211">
    <property type="entry name" value="Ribosomal protein S5 domain 2-like"/>
    <property type="match status" value="1"/>
</dbReference>
<dbReference type="EMBL" id="DSZU01000028">
    <property type="protein sequence ID" value="HGV54815.1"/>
    <property type="molecule type" value="Genomic_DNA"/>
</dbReference>
<comment type="catalytic activity">
    <reaction evidence="6">
        <text>tRNA(n+1) + phosphate = tRNA(n) + a ribonucleoside 5'-diphosphate</text>
        <dbReference type="Rhea" id="RHEA:10628"/>
        <dbReference type="Rhea" id="RHEA-COMP:17343"/>
        <dbReference type="Rhea" id="RHEA-COMP:17344"/>
        <dbReference type="ChEBI" id="CHEBI:43474"/>
        <dbReference type="ChEBI" id="CHEBI:57930"/>
        <dbReference type="ChEBI" id="CHEBI:173114"/>
        <dbReference type="EC" id="2.7.7.56"/>
    </reaction>
</comment>
<evidence type="ECO:0000256" key="2">
    <source>
        <dbReference type="ARBA" id="ARBA00022552"/>
    </source>
</evidence>
<keyword evidence="2 6" id="KW-0698">rRNA processing</keyword>